<evidence type="ECO:0000313" key="14">
    <source>
        <dbReference type="EMBL" id="RDX53468.1"/>
    </source>
</evidence>
<dbReference type="CDD" id="cd11065">
    <property type="entry name" value="CYP64-like"/>
    <property type="match status" value="1"/>
</dbReference>
<comment type="cofactor">
    <cofactor evidence="1 13">
        <name>heme</name>
        <dbReference type="ChEBI" id="CHEBI:30413"/>
    </cofactor>
</comment>
<dbReference type="Proteomes" id="UP000256964">
    <property type="component" value="Unassembled WGS sequence"/>
</dbReference>
<dbReference type="GO" id="GO:0016020">
    <property type="term" value="C:membrane"/>
    <property type="evidence" value="ECO:0007669"/>
    <property type="project" value="UniProtKB-SubCell"/>
</dbReference>
<dbReference type="Pfam" id="PF00067">
    <property type="entry name" value="p450"/>
    <property type="match status" value="1"/>
</dbReference>
<evidence type="ECO:0000256" key="6">
    <source>
        <dbReference type="ARBA" id="ARBA00022692"/>
    </source>
</evidence>
<dbReference type="GO" id="GO:0004497">
    <property type="term" value="F:monooxygenase activity"/>
    <property type="evidence" value="ECO:0007669"/>
    <property type="project" value="UniProtKB-KW"/>
</dbReference>
<comment type="subcellular location">
    <subcellularLocation>
        <location evidence="2">Membrane</location>
        <topology evidence="2">Single-pass membrane protein</topology>
    </subcellularLocation>
</comment>
<gene>
    <name evidence="14" type="ORF">OH76DRAFT_1343449</name>
</gene>
<evidence type="ECO:0000256" key="7">
    <source>
        <dbReference type="ARBA" id="ARBA00022723"/>
    </source>
</evidence>
<keyword evidence="7 13" id="KW-0479">Metal-binding</keyword>
<dbReference type="GO" id="GO:0016705">
    <property type="term" value="F:oxidoreductase activity, acting on paired donors, with incorporation or reduction of molecular oxygen"/>
    <property type="evidence" value="ECO:0007669"/>
    <property type="project" value="InterPro"/>
</dbReference>
<keyword evidence="15" id="KW-1185">Reference proteome</keyword>
<comment type="similarity">
    <text evidence="4">Belongs to the cytochrome P450 family.</text>
</comment>
<dbReference type="InterPro" id="IPR002401">
    <property type="entry name" value="Cyt_P450_E_grp-I"/>
</dbReference>
<evidence type="ECO:0000256" key="5">
    <source>
        <dbReference type="ARBA" id="ARBA00022617"/>
    </source>
</evidence>
<accession>A0A371DLQ9</accession>
<evidence type="ECO:0000256" key="2">
    <source>
        <dbReference type="ARBA" id="ARBA00004167"/>
    </source>
</evidence>
<dbReference type="EMBL" id="KZ857387">
    <property type="protein sequence ID" value="RDX53468.1"/>
    <property type="molecule type" value="Genomic_DNA"/>
</dbReference>
<protein>
    <submittedName>
        <fullName evidence="14">O-methylsterigmatocystin oxidoreductase</fullName>
    </submittedName>
</protein>
<dbReference type="SUPFAM" id="SSF48264">
    <property type="entry name" value="Cytochrome P450"/>
    <property type="match status" value="1"/>
</dbReference>
<sequence>MHAEHSLRADVLVAALVLVSLLVTRSLLRSKSWNARMRGRALPPGPRGMPFIGNLFNMPQSKAWYGFRDLAQNTYGASGDVTYFQVMGRHVMVLGSPTSISEFLEKRTSNTSDRLVTPLVRLTGLDWILGLVPYGPLWRAYRRALWQHFHPGVLPRYQTVQNAITRKFLLKLMHKPEDFKQHVRFVLAATLLKVVYGIDVEDENHEIIRMIDVALEGPSQAFVPGKYLVDVFPLLQYVPEWLPGANFQKMFAKWRKANLQMKEILFKTRNTAFAENPLPGSMPIVDALLLRFPNGLADPSLNYEMLVENVAAVTFEAGTDTTYTTVLASFVALSLYPEAQKKAQAELDAVVGRERLPELHDRESLVYVKAIIMESLRWHNVTPLGIAHRTILDDEIQGYFVPAGTTLVANIWACMHDPTEYPDPADFRPERFIHDGKIDTTVRDPFTIVFGSGRRYGRSSYRICPGRYFANDSLFLIIASVLHMFDIGPPVDDHGQMIKVEPWMTDGFLSYLEDTRCTIRPRSSEMELLRMLE</sequence>
<keyword evidence="12" id="KW-0472">Membrane</keyword>
<dbReference type="InterPro" id="IPR050364">
    <property type="entry name" value="Cytochrome_P450_fung"/>
</dbReference>
<dbReference type="InterPro" id="IPR036396">
    <property type="entry name" value="Cyt_P450_sf"/>
</dbReference>
<evidence type="ECO:0000256" key="4">
    <source>
        <dbReference type="ARBA" id="ARBA00010617"/>
    </source>
</evidence>
<proteinExistence type="inferred from homology"/>
<keyword evidence="6" id="KW-0812">Transmembrane</keyword>
<evidence type="ECO:0000256" key="12">
    <source>
        <dbReference type="ARBA" id="ARBA00023136"/>
    </source>
</evidence>
<keyword evidence="11" id="KW-0503">Monooxygenase</keyword>
<dbReference type="GO" id="GO:0020037">
    <property type="term" value="F:heme binding"/>
    <property type="evidence" value="ECO:0007669"/>
    <property type="project" value="InterPro"/>
</dbReference>
<evidence type="ECO:0000256" key="1">
    <source>
        <dbReference type="ARBA" id="ARBA00001971"/>
    </source>
</evidence>
<evidence type="ECO:0000256" key="8">
    <source>
        <dbReference type="ARBA" id="ARBA00022989"/>
    </source>
</evidence>
<keyword evidence="9" id="KW-0560">Oxidoreductase</keyword>
<reference evidence="14 15" key="1">
    <citation type="journal article" date="2018" name="Biotechnol. Biofuels">
        <title>Integrative visual omics of the white-rot fungus Polyporus brumalis exposes the biotechnological potential of its oxidative enzymes for delignifying raw plant biomass.</title>
        <authorList>
            <person name="Miyauchi S."/>
            <person name="Rancon A."/>
            <person name="Drula E."/>
            <person name="Hage H."/>
            <person name="Chaduli D."/>
            <person name="Favel A."/>
            <person name="Grisel S."/>
            <person name="Henrissat B."/>
            <person name="Herpoel-Gimbert I."/>
            <person name="Ruiz-Duenas F.J."/>
            <person name="Chevret D."/>
            <person name="Hainaut M."/>
            <person name="Lin J."/>
            <person name="Wang M."/>
            <person name="Pangilinan J."/>
            <person name="Lipzen A."/>
            <person name="Lesage-Meessen L."/>
            <person name="Navarro D."/>
            <person name="Riley R."/>
            <person name="Grigoriev I.V."/>
            <person name="Zhou S."/>
            <person name="Raouche S."/>
            <person name="Rosso M.N."/>
        </authorList>
    </citation>
    <scope>NUCLEOTIDE SEQUENCE [LARGE SCALE GENOMIC DNA]</scope>
    <source>
        <strain evidence="14 15">BRFM 1820</strain>
    </source>
</reference>
<dbReference type="STRING" id="139420.A0A371DLQ9"/>
<dbReference type="GO" id="GO:0005506">
    <property type="term" value="F:iron ion binding"/>
    <property type="evidence" value="ECO:0007669"/>
    <property type="project" value="InterPro"/>
</dbReference>
<evidence type="ECO:0000256" key="10">
    <source>
        <dbReference type="ARBA" id="ARBA00023004"/>
    </source>
</evidence>
<dbReference type="Gene3D" id="1.10.630.10">
    <property type="entry name" value="Cytochrome P450"/>
    <property type="match status" value="1"/>
</dbReference>
<dbReference type="PANTHER" id="PTHR46300:SF7">
    <property type="entry name" value="P450, PUTATIVE (EUROFUNG)-RELATED"/>
    <property type="match status" value="1"/>
</dbReference>
<dbReference type="InterPro" id="IPR001128">
    <property type="entry name" value="Cyt_P450"/>
</dbReference>
<comment type="pathway">
    <text evidence="3">Secondary metabolite biosynthesis.</text>
</comment>
<evidence type="ECO:0000256" key="3">
    <source>
        <dbReference type="ARBA" id="ARBA00005179"/>
    </source>
</evidence>
<dbReference type="PRINTS" id="PR00463">
    <property type="entry name" value="EP450I"/>
</dbReference>
<evidence type="ECO:0000256" key="13">
    <source>
        <dbReference type="PIRSR" id="PIRSR602401-1"/>
    </source>
</evidence>
<keyword evidence="8" id="KW-1133">Transmembrane helix</keyword>
<dbReference type="OrthoDB" id="2789670at2759"/>
<feature type="binding site" description="axial binding residue" evidence="13">
    <location>
        <position position="464"/>
    </location>
    <ligand>
        <name>heme</name>
        <dbReference type="ChEBI" id="CHEBI:30413"/>
    </ligand>
    <ligandPart>
        <name>Fe</name>
        <dbReference type="ChEBI" id="CHEBI:18248"/>
    </ligandPart>
</feature>
<evidence type="ECO:0000256" key="9">
    <source>
        <dbReference type="ARBA" id="ARBA00023002"/>
    </source>
</evidence>
<dbReference type="AlphaFoldDB" id="A0A371DLQ9"/>
<keyword evidence="10 13" id="KW-0408">Iron</keyword>
<dbReference type="PANTHER" id="PTHR46300">
    <property type="entry name" value="P450, PUTATIVE (EUROFUNG)-RELATED-RELATED"/>
    <property type="match status" value="1"/>
</dbReference>
<keyword evidence="5 13" id="KW-0349">Heme</keyword>
<evidence type="ECO:0000256" key="11">
    <source>
        <dbReference type="ARBA" id="ARBA00023033"/>
    </source>
</evidence>
<evidence type="ECO:0000313" key="15">
    <source>
        <dbReference type="Proteomes" id="UP000256964"/>
    </source>
</evidence>
<organism evidence="14 15">
    <name type="scientific">Lentinus brumalis</name>
    <dbReference type="NCBI Taxonomy" id="2498619"/>
    <lineage>
        <taxon>Eukaryota</taxon>
        <taxon>Fungi</taxon>
        <taxon>Dikarya</taxon>
        <taxon>Basidiomycota</taxon>
        <taxon>Agaricomycotina</taxon>
        <taxon>Agaricomycetes</taxon>
        <taxon>Polyporales</taxon>
        <taxon>Polyporaceae</taxon>
        <taxon>Lentinus</taxon>
    </lineage>
</organism>
<name>A0A371DLQ9_9APHY</name>